<sequence length="172" mass="19942">MFGWLFGFQNGLNKDSLVLAQNTFNKPTNNSSTFTLFYYEVKIKFESENEDDVLMKFGLCCENEIVLRDENRLYSRRTKESFCVGDSDIKDGDIVGCGLMYSPSKIFEIPTHMFSTRNGELIDCAMKLKDDDYRPFIKLNLCSVETNFGNDLTTKPFKYDISKHIVTDEFYN</sequence>
<evidence type="ECO:0000313" key="2">
    <source>
        <dbReference type="Proteomes" id="UP000580250"/>
    </source>
</evidence>
<organism evidence="1 2">
    <name type="scientific">Meloidogyne enterolobii</name>
    <name type="common">Root-knot nematode worm</name>
    <name type="synonym">Meloidogyne mayaguensis</name>
    <dbReference type="NCBI Taxonomy" id="390850"/>
    <lineage>
        <taxon>Eukaryota</taxon>
        <taxon>Metazoa</taxon>
        <taxon>Ecdysozoa</taxon>
        <taxon>Nematoda</taxon>
        <taxon>Chromadorea</taxon>
        <taxon>Rhabditida</taxon>
        <taxon>Tylenchina</taxon>
        <taxon>Tylenchomorpha</taxon>
        <taxon>Tylenchoidea</taxon>
        <taxon>Meloidogynidae</taxon>
        <taxon>Meloidogyninae</taxon>
        <taxon>Meloidogyne</taxon>
    </lineage>
</organism>
<evidence type="ECO:0000313" key="1">
    <source>
        <dbReference type="EMBL" id="CAD2161357.1"/>
    </source>
</evidence>
<dbReference type="Gene3D" id="2.60.120.920">
    <property type="match status" value="1"/>
</dbReference>
<accession>A0A6V7ULW7</accession>
<proteinExistence type="predicted"/>
<gene>
    <name evidence="1" type="ORF">MENT_LOCUS14783</name>
</gene>
<name>A0A6V7ULW7_MELEN</name>
<protein>
    <submittedName>
        <fullName evidence="1">Uncharacterized protein</fullName>
    </submittedName>
</protein>
<dbReference type="AlphaFoldDB" id="A0A6V7ULW7"/>
<comment type="caution">
    <text evidence="1">The sequence shown here is derived from an EMBL/GenBank/DDBJ whole genome shotgun (WGS) entry which is preliminary data.</text>
</comment>
<reference evidence="1 2" key="1">
    <citation type="submission" date="2020-08" db="EMBL/GenBank/DDBJ databases">
        <authorList>
            <person name="Koutsovoulos G."/>
            <person name="Danchin GJ E."/>
        </authorList>
    </citation>
    <scope>NUCLEOTIDE SEQUENCE [LARGE SCALE GENOMIC DNA]</scope>
</reference>
<dbReference type="Proteomes" id="UP000580250">
    <property type="component" value="Unassembled WGS sequence"/>
</dbReference>
<dbReference type="InterPro" id="IPR043136">
    <property type="entry name" value="B30.2/SPRY_sf"/>
</dbReference>
<dbReference type="EMBL" id="CAJEWN010000085">
    <property type="protein sequence ID" value="CAD2161357.1"/>
    <property type="molecule type" value="Genomic_DNA"/>
</dbReference>